<dbReference type="InterPro" id="IPR036390">
    <property type="entry name" value="WH_DNA-bd_sf"/>
</dbReference>
<dbReference type="SUPFAM" id="SSF46785">
    <property type="entry name" value="Winged helix' DNA-binding domain"/>
    <property type="match status" value="1"/>
</dbReference>
<feature type="domain" description="HTH arsR-type" evidence="2">
    <location>
        <begin position="9"/>
        <end position="84"/>
    </location>
</feature>
<comment type="caution">
    <text evidence="3">The sequence shown here is derived from an EMBL/GenBank/DDBJ whole genome shotgun (WGS) entry which is preliminary data.</text>
</comment>
<dbReference type="Pfam" id="PF12840">
    <property type="entry name" value="HTH_20"/>
    <property type="match status" value="1"/>
</dbReference>
<keyword evidence="3" id="KW-0238">DNA-binding</keyword>
<reference evidence="3 4" key="1">
    <citation type="submission" date="2020-08" db="EMBL/GenBank/DDBJ databases">
        <title>Genomic Encyclopedia of Type Strains, Phase IV (KMG-IV): sequencing the most valuable type-strain genomes for metagenomic binning, comparative biology and taxonomic classification.</title>
        <authorList>
            <person name="Goeker M."/>
        </authorList>
    </citation>
    <scope>NUCLEOTIDE SEQUENCE [LARGE SCALE GENOMIC DNA]</scope>
    <source>
        <strain evidence="3 4">DSM 103737</strain>
    </source>
</reference>
<protein>
    <submittedName>
        <fullName evidence="3">DNA-binding transcriptional ArsR family regulator</fullName>
    </submittedName>
</protein>
<dbReference type="PANTHER" id="PTHR38600:SF1">
    <property type="entry name" value="TRANSCRIPTIONAL REGULATORY PROTEIN"/>
    <property type="match status" value="1"/>
</dbReference>
<dbReference type="EMBL" id="JACIEN010000008">
    <property type="protein sequence ID" value="MBB4019701.1"/>
    <property type="molecule type" value="Genomic_DNA"/>
</dbReference>
<name>A0A840C1G7_9HYPH</name>
<dbReference type="GO" id="GO:0003700">
    <property type="term" value="F:DNA-binding transcription factor activity"/>
    <property type="evidence" value="ECO:0007669"/>
    <property type="project" value="InterPro"/>
</dbReference>
<sequence>MSTDDEDDRLFKALAHRSRRRILDALKAGPRTTGMLCDLVPELDRCTVMQHLKVLEDAGVVVVERRGRERWNHLDALPIHAIHERWIGPYAAYAASMLSRLKRTSEQEAKAPRTLEQTDAAQSEGDRPNGLASRRR</sequence>
<dbReference type="InterPro" id="IPR011991">
    <property type="entry name" value="ArsR-like_HTH"/>
</dbReference>
<dbReference type="Gene3D" id="1.10.10.10">
    <property type="entry name" value="Winged helix-like DNA-binding domain superfamily/Winged helix DNA-binding domain"/>
    <property type="match status" value="1"/>
</dbReference>
<dbReference type="Proteomes" id="UP000577362">
    <property type="component" value="Unassembled WGS sequence"/>
</dbReference>
<dbReference type="PANTHER" id="PTHR38600">
    <property type="entry name" value="TRANSCRIPTIONAL REGULATORY PROTEIN"/>
    <property type="match status" value="1"/>
</dbReference>
<evidence type="ECO:0000313" key="4">
    <source>
        <dbReference type="Proteomes" id="UP000577362"/>
    </source>
</evidence>
<dbReference type="InterPro" id="IPR001845">
    <property type="entry name" value="HTH_ArsR_DNA-bd_dom"/>
</dbReference>
<dbReference type="CDD" id="cd00090">
    <property type="entry name" value="HTH_ARSR"/>
    <property type="match status" value="1"/>
</dbReference>
<evidence type="ECO:0000259" key="2">
    <source>
        <dbReference type="SMART" id="SM00418"/>
    </source>
</evidence>
<feature type="region of interest" description="Disordered" evidence="1">
    <location>
        <begin position="101"/>
        <end position="136"/>
    </location>
</feature>
<dbReference type="AlphaFoldDB" id="A0A840C1G7"/>
<dbReference type="InterPro" id="IPR036388">
    <property type="entry name" value="WH-like_DNA-bd_sf"/>
</dbReference>
<evidence type="ECO:0000313" key="3">
    <source>
        <dbReference type="EMBL" id="MBB4019701.1"/>
    </source>
</evidence>
<dbReference type="GO" id="GO:0003677">
    <property type="term" value="F:DNA binding"/>
    <property type="evidence" value="ECO:0007669"/>
    <property type="project" value="UniProtKB-KW"/>
</dbReference>
<dbReference type="RefSeq" id="WP_183318534.1">
    <property type="nucleotide sequence ID" value="NZ_JACIEN010000008.1"/>
</dbReference>
<gene>
    <name evidence="3" type="ORF">GGR16_004756</name>
</gene>
<dbReference type="SMART" id="SM00418">
    <property type="entry name" value="HTH_ARSR"/>
    <property type="match status" value="1"/>
</dbReference>
<feature type="compositionally biased region" description="Basic and acidic residues" evidence="1">
    <location>
        <begin position="103"/>
        <end position="113"/>
    </location>
</feature>
<organism evidence="3 4">
    <name type="scientific">Chelatococcus caeni</name>
    <dbReference type="NCBI Taxonomy" id="1348468"/>
    <lineage>
        <taxon>Bacteria</taxon>
        <taxon>Pseudomonadati</taxon>
        <taxon>Pseudomonadota</taxon>
        <taxon>Alphaproteobacteria</taxon>
        <taxon>Hyphomicrobiales</taxon>
        <taxon>Chelatococcaceae</taxon>
        <taxon>Chelatococcus</taxon>
    </lineage>
</organism>
<proteinExistence type="predicted"/>
<accession>A0A840C1G7</accession>
<keyword evidence="4" id="KW-1185">Reference proteome</keyword>
<evidence type="ECO:0000256" key="1">
    <source>
        <dbReference type="SAM" id="MobiDB-lite"/>
    </source>
</evidence>
<dbReference type="PRINTS" id="PR00778">
    <property type="entry name" value="HTHARSR"/>
</dbReference>